<feature type="domain" description="SF4 helicase" evidence="11">
    <location>
        <begin position="154"/>
        <end position="396"/>
    </location>
</feature>
<comment type="similarity">
    <text evidence="1">Belongs to the helicase family. DnaB subfamily.</text>
</comment>
<keyword evidence="3" id="KW-0547">Nucleotide-binding</keyword>
<dbReference type="GO" id="GO:0016787">
    <property type="term" value="F:hydrolase activity"/>
    <property type="evidence" value="ECO:0007669"/>
    <property type="project" value="UniProtKB-KW"/>
</dbReference>
<dbReference type="Pfam" id="PF03796">
    <property type="entry name" value="DnaB_C"/>
    <property type="match status" value="1"/>
</dbReference>
<dbReference type="InterPro" id="IPR007693">
    <property type="entry name" value="DNA_helicase_DnaB-like_N"/>
</dbReference>
<evidence type="ECO:0000256" key="2">
    <source>
        <dbReference type="ARBA" id="ARBA00022705"/>
    </source>
</evidence>
<accession>A0A0F7L5W0</accession>
<dbReference type="SUPFAM" id="SSF52540">
    <property type="entry name" value="P-loop containing nucleoside triphosphate hydrolases"/>
    <property type="match status" value="1"/>
</dbReference>
<dbReference type="Gene3D" id="3.40.50.300">
    <property type="entry name" value="P-loop containing nucleotide triphosphate hydrolases"/>
    <property type="match status" value="1"/>
</dbReference>
<keyword evidence="4" id="KW-0378">Hydrolase</keyword>
<keyword evidence="8" id="KW-0413">Isomerase</keyword>
<dbReference type="Gene3D" id="1.10.860.10">
    <property type="entry name" value="DNAb Helicase, Chain A"/>
    <property type="match status" value="1"/>
</dbReference>
<evidence type="ECO:0000256" key="6">
    <source>
        <dbReference type="ARBA" id="ARBA00022840"/>
    </source>
</evidence>
<evidence type="ECO:0000256" key="1">
    <source>
        <dbReference type="ARBA" id="ARBA00008428"/>
    </source>
</evidence>
<dbReference type="InterPro" id="IPR007694">
    <property type="entry name" value="DNA_helicase_DnaB-like_C"/>
</dbReference>
<dbReference type="InterPro" id="IPR016136">
    <property type="entry name" value="DNA_helicase_N/primase_C"/>
</dbReference>
<keyword evidence="6" id="KW-0067">ATP-binding</keyword>
<dbReference type="PANTHER" id="PTHR30153">
    <property type="entry name" value="REPLICATIVE DNA HELICASE DNAB"/>
    <property type="match status" value="1"/>
</dbReference>
<dbReference type="EMBL" id="KR029582">
    <property type="protein sequence ID" value="AKH46406.1"/>
    <property type="molecule type" value="Genomic_DNA"/>
</dbReference>
<evidence type="ECO:0000259" key="11">
    <source>
        <dbReference type="PROSITE" id="PS51199"/>
    </source>
</evidence>
<dbReference type="GO" id="GO:0043139">
    <property type="term" value="F:5'-3' DNA helicase activity"/>
    <property type="evidence" value="ECO:0007669"/>
    <property type="project" value="UniProtKB-EC"/>
</dbReference>
<keyword evidence="2" id="KW-0235">DNA replication</keyword>
<proteinExistence type="inferred from homology"/>
<dbReference type="EC" id="5.6.2.3" evidence="9"/>
<evidence type="ECO:0000256" key="3">
    <source>
        <dbReference type="ARBA" id="ARBA00022741"/>
    </source>
</evidence>
<evidence type="ECO:0000256" key="7">
    <source>
        <dbReference type="ARBA" id="ARBA00023125"/>
    </source>
</evidence>
<comment type="catalytic activity">
    <reaction evidence="10">
        <text>ATP + H2O = ADP + phosphate + H(+)</text>
        <dbReference type="Rhea" id="RHEA:13065"/>
        <dbReference type="ChEBI" id="CHEBI:15377"/>
        <dbReference type="ChEBI" id="CHEBI:15378"/>
        <dbReference type="ChEBI" id="CHEBI:30616"/>
        <dbReference type="ChEBI" id="CHEBI:43474"/>
        <dbReference type="ChEBI" id="CHEBI:456216"/>
        <dbReference type="EC" id="5.6.2.3"/>
    </reaction>
</comment>
<sequence>MNNITESRELEMIVISLLIKEESEIDSALAILNEDHFYFPVHKSIISTIKASGKVSHTLIENALVKDGHPTPTSETIKYIRISDDYMPTDLGHYVERLIEKYKKTESEKLVEFINESEDMDEVRAMIELTQEKLNTSVVVDKVKNFGELLPLLQEEEKSKAPCGYPSLDEMLKGGFEKGRLYVVAARPGVGKTTMLENIAFKFANRENKTCFITLEMTMGQVVKDITRKACAGKSTVTYDHGELIQRDVYKNLRNNLFISNKGLTVDQISSVADNSDIVCVDQLSFLRTAKKTDNKAQEVSTIMHDLKRYALIHDKAVIVACQINRQGEYSDEPQLVNLKESGGIEEAADVCILMHTSDVGVLKINIAKNRQGRTGYFYMKADYANKNFVECVKREDEETGVFDI</sequence>
<dbReference type="InterPro" id="IPR027417">
    <property type="entry name" value="P-loop_NTPase"/>
</dbReference>
<dbReference type="GO" id="GO:0006260">
    <property type="term" value="P:DNA replication"/>
    <property type="evidence" value="ECO:0007669"/>
    <property type="project" value="UniProtKB-KW"/>
</dbReference>
<organism evidence="12">
    <name type="scientific">uncultured marine virus</name>
    <dbReference type="NCBI Taxonomy" id="186617"/>
    <lineage>
        <taxon>Viruses</taxon>
        <taxon>environmental samples</taxon>
    </lineage>
</organism>
<evidence type="ECO:0000256" key="8">
    <source>
        <dbReference type="ARBA" id="ARBA00023235"/>
    </source>
</evidence>
<reference evidence="12" key="1">
    <citation type="journal article" date="2015" name="Front. Microbiol.">
        <title>Combining genomic sequencing methods to explore viral diversity and reveal potential virus-host interactions.</title>
        <authorList>
            <person name="Chow C.E."/>
            <person name="Winget D.M."/>
            <person name="White R.A.III."/>
            <person name="Hallam S.J."/>
            <person name="Suttle C.A."/>
        </authorList>
    </citation>
    <scope>NUCLEOTIDE SEQUENCE</scope>
    <source>
        <strain evidence="12">Anoxic3_7</strain>
    </source>
</reference>
<keyword evidence="5" id="KW-0347">Helicase</keyword>
<evidence type="ECO:0000256" key="9">
    <source>
        <dbReference type="ARBA" id="ARBA00044969"/>
    </source>
</evidence>
<dbReference type="PANTHER" id="PTHR30153:SF2">
    <property type="entry name" value="REPLICATIVE DNA HELICASE"/>
    <property type="match status" value="1"/>
</dbReference>
<dbReference type="SUPFAM" id="SSF48024">
    <property type="entry name" value="N-terminal domain of DnaB helicase"/>
    <property type="match status" value="1"/>
</dbReference>
<protein>
    <recommendedName>
        <fullName evidence="9">DNA 5'-3' helicase</fullName>
        <ecNumber evidence="9">5.6.2.3</ecNumber>
    </recommendedName>
</protein>
<dbReference type="GO" id="GO:0005524">
    <property type="term" value="F:ATP binding"/>
    <property type="evidence" value="ECO:0007669"/>
    <property type="project" value="UniProtKB-KW"/>
</dbReference>
<evidence type="ECO:0000256" key="4">
    <source>
        <dbReference type="ARBA" id="ARBA00022801"/>
    </source>
</evidence>
<evidence type="ECO:0000256" key="10">
    <source>
        <dbReference type="ARBA" id="ARBA00048954"/>
    </source>
</evidence>
<evidence type="ECO:0000256" key="5">
    <source>
        <dbReference type="ARBA" id="ARBA00022806"/>
    </source>
</evidence>
<keyword evidence="7" id="KW-0238">DNA-binding</keyword>
<dbReference type="Pfam" id="PF00772">
    <property type="entry name" value="DnaB"/>
    <property type="match status" value="1"/>
</dbReference>
<reference evidence="12" key="2">
    <citation type="submission" date="2015-03" db="EMBL/GenBank/DDBJ databases">
        <authorList>
            <person name="Chow C.-E.T."/>
            <person name="Winget D.M."/>
            <person name="White R.A.III."/>
            <person name="Hallam S.J."/>
            <person name="Suttle C.A."/>
        </authorList>
    </citation>
    <scope>NUCLEOTIDE SEQUENCE</scope>
    <source>
        <strain evidence="12">Anoxic3_7</strain>
    </source>
</reference>
<dbReference type="InterPro" id="IPR036185">
    <property type="entry name" value="DNA_heli_DnaB-like_N_sf"/>
</dbReference>
<name>A0A0F7L5W0_9VIRU</name>
<dbReference type="PROSITE" id="PS51199">
    <property type="entry name" value="SF4_HELICASE"/>
    <property type="match status" value="1"/>
</dbReference>
<dbReference type="GO" id="GO:0003677">
    <property type="term" value="F:DNA binding"/>
    <property type="evidence" value="ECO:0007669"/>
    <property type="project" value="UniProtKB-KW"/>
</dbReference>
<evidence type="ECO:0000313" key="12">
    <source>
        <dbReference type="EMBL" id="AKH46406.1"/>
    </source>
</evidence>